<proteinExistence type="predicted"/>
<organism evidence="1 2">
    <name type="scientific">Paramecium octaurelia</name>
    <dbReference type="NCBI Taxonomy" id="43137"/>
    <lineage>
        <taxon>Eukaryota</taxon>
        <taxon>Sar</taxon>
        <taxon>Alveolata</taxon>
        <taxon>Ciliophora</taxon>
        <taxon>Intramacronucleata</taxon>
        <taxon>Oligohymenophorea</taxon>
        <taxon>Peniculida</taxon>
        <taxon>Parameciidae</taxon>
        <taxon>Paramecium</taxon>
    </lineage>
</organism>
<name>A0A8S1W4C2_PAROT</name>
<sequence>MHGKTGEKIFSLKQSIVVITQQKIIKVTIEMQNLPTKMNAPPIPLTKENLILLAHIVSKAALAAEQKFLPVRAIIMQALLFKNLMNLSKHAMQQLKHLNKHLTALFSEPATFSVQYLIYSNMILMSYTIAKIKEPNAKEPA</sequence>
<accession>A0A8S1W4C2</accession>
<dbReference type="Proteomes" id="UP000683925">
    <property type="component" value="Unassembled WGS sequence"/>
</dbReference>
<evidence type="ECO:0000313" key="2">
    <source>
        <dbReference type="Proteomes" id="UP000683925"/>
    </source>
</evidence>
<protein>
    <submittedName>
        <fullName evidence="1">Uncharacterized protein</fullName>
    </submittedName>
</protein>
<dbReference type="AlphaFoldDB" id="A0A8S1W4C2"/>
<dbReference type="EMBL" id="CAJJDP010000081">
    <property type="protein sequence ID" value="CAD8184101.1"/>
    <property type="molecule type" value="Genomic_DNA"/>
</dbReference>
<keyword evidence="2" id="KW-1185">Reference proteome</keyword>
<reference evidence="1" key="1">
    <citation type="submission" date="2021-01" db="EMBL/GenBank/DDBJ databases">
        <authorList>
            <consortium name="Genoscope - CEA"/>
            <person name="William W."/>
        </authorList>
    </citation>
    <scope>NUCLEOTIDE SEQUENCE</scope>
</reference>
<evidence type="ECO:0000313" key="1">
    <source>
        <dbReference type="EMBL" id="CAD8184101.1"/>
    </source>
</evidence>
<comment type="caution">
    <text evidence="1">The sequence shown here is derived from an EMBL/GenBank/DDBJ whole genome shotgun (WGS) entry which is preliminary data.</text>
</comment>
<gene>
    <name evidence="1" type="ORF">POCTA_138.1.T0820143</name>
</gene>